<dbReference type="PANTHER" id="PTHR30616">
    <property type="entry name" value="UNCHARACTERIZED PROTEIN YFIH"/>
    <property type="match status" value="1"/>
</dbReference>
<dbReference type="PANTHER" id="PTHR30616:SF2">
    <property type="entry name" value="PURINE NUCLEOSIDE PHOSPHORYLASE LACC1"/>
    <property type="match status" value="1"/>
</dbReference>
<evidence type="ECO:0008006" key="12">
    <source>
        <dbReference type="Google" id="ProtNLM"/>
    </source>
</evidence>
<dbReference type="RefSeq" id="WP_015403434.1">
    <property type="nucleotide sequence ID" value="NC_020304.1"/>
</dbReference>
<sequence length="243" mass="26559">MIIQEAGNTVVIASTDRHNGVSFPPFHSSNISYSVGDDPLSVADNRKSLKKELSIPYILSATQIHGDMIFPGDTPLYDDVEVEGYDALMTNIPGIGLMIQQADCQAITLFDPTHSAIAAIHNGWKGSVLNITAKTVLAMQEHYGTSPADLLAYISPALGPCCAEFINHTTELPPSFLAFQIKKNYFDFWQISKMQLSASGLHEHNIEIAGQCTSCSANYFSYRRARRNGNGQTGRCATVICLR</sequence>
<evidence type="ECO:0000256" key="9">
    <source>
        <dbReference type="ARBA" id="ARBA00049893"/>
    </source>
</evidence>
<dbReference type="Pfam" id="PF02578">
    <property type="entry name" value="Cu-oxidase_4"/>
    <property type="match status" value="1"/>
</dbReference>
<dbReference type="InterPro" id="IPR011324">
    <property type="entry name" value="Cytotoxic_necrot_fac-like_cat"/>
</dbReference>
<evidence type="ECO:0000256" key="4">
    <source>
        <dbReference type="ARBA" id="ARBA00022723"/>
    </source>
</evidence>
<evidence type="ECO:0000256" key="7">
    <source>
        <dbReference type="ARBA" id="ARBA00047989"/>
    </source>
</evidence>
<keyword evidence="4" id="KW-0479">Metal-binding</keyword>
<dbReference type="GO" id="GO:0017061">
    <property type="term" value="F:S-methyl-5-thioadenosine phosphorylase activity"/>
    <property type="evidence" value="ECO:0007669"/>
    <property type="project" value="UniProtKB-EC"/>
</dbReference>
<evidence type="ECO:0000256" key="6">
    <source>
        <dbReference type="ARBA" id="ARBA00022833"/>
    </source>
</evidence>
<dbReference type="EMBL" id="CP003985">
    <property type="protein sequence ID" value="AGF77740.1"/>
    <property type="molecule type" value="Genomic_DNA"/>
</dbReference>
<comment type="catalytic activity">
    <reaction evidence="8">
        <text>adenosine + phosphate = alpha-D-ribose 1-phosphate + adenine</text>
        <dbReference type="Rhea" id="RHEA:27642"/>
        <dbReference type="ChEBI" id="CHEBI:16335"/>
        <dbReference type="ChEBI" id="CHEBI:16708"/>
        <dbReference type="ChEBI" id="CHEBI:43474"/>
        <dbReference type="ChEBI" id="CHEBI:57720"/>
        <dbReference type="EC" id="2.4.2.1"/>
    </reaction>
    <physiologicalReaction direction="left-to-right" evidence="8">
        <dbReference type="Rhea" id="RHEA:27643"/>
    </physiologicalReaction>
</comment>
<accession>M1PDB3</accession>
<dbReference type="KEGG" id="dsf:UWK_01172"/>
<dbReference type="GO" id="GO:0005507">
    <property type="term" value="F:copper ion binding"/>
    <property type="evidence" value="ECO:0007669"/>
    <property type="project" value="TreeGrafter"/>
</dbReference>
<dbReference type="SUPFAM" id="SSF64438">
    <property type="entry name" value="CNF1/YfiH-like putative cysteine hydrolases"/>
    <property type="match status" value="1"/>
</dbReference>
<organism evidence="10 11">
    <name type="scientific">Desulfocapsa sulfexigens (strain DSM 10523 / SB164P1)</name>
    <dbReference type="NCBI Taxonomy" id="1167006"/>
    <lineage>
        <taxon>Bacteria</taxon>
        <taxon>Pseudomonadati</taxon>
        <taxon>Thermodesulfobacteriota</taxon>
        <taxon>Desulfobulbia</taxon>
        <taxon>Desulfobulbales</taxon>
        <taxon>Desulfocapsaceae</taxon>
        <taxon>Desulfocapsa</taxon>
    </lineage>
</organism>
<gene>
    <name evidence="10" type="ordered locus">UWK_01172</name>
</gene>
<proteinExistence type="inferred from homology"/>
<reference evidence="11" key="1">
    <citation type="journal article" date="2013" name="Stand. Genomic Sci.">
        <title>Complete genome sequence of Desulfocapsa sulfexigens, a marine deltaproteobacterium specialized in disproportionating inorganic sulfur compounds.</title>
        <authorList>
            <person name="Finster K.W."/>
            <person name="Kjeldsen K.U."/>
            <person name="Kube M."/>
            <person name="Reinhardt R."/>
            <person name="Mussmann M."/>
            <person name="Amann R."/>
            <person name="Schreiber L."/>
        </authorList>
    </citation>
    <scope>NUCLEOTIDE SEQUENCE [LARGE SCALE GENOMIC DNA]</scope>
    <source>
        <strain evidence="11">DSM 10523 / SB164P1</strain>
    </source>
</reference>
<dbReference type="STRING" id="1167006.UWK_01172"/>
<keyword evidence="6" id="KW-0862">Zinc</keyword>
<evidence type="ECO:0000256" key="1">
    <source>
        <dbReference type="ARBA" id="ARBA00000553"/>
    </source>
</evidence>
<protein>
    <recommendedName>
        <fullName evidence="12">Purine nucleoside phosphorylase</fullName>
    </recommendedName>
</protein>
<name>M1PDB3_DESSD</name>
<keyword evidence="3" id="KW-0808">Transferase</keyword>
<evidence type="ECO:0000256" key="5">
    <source>
        <dbReference type="ARBA" id="ARBA00022801"/>
    </source>
</evidence>
<dbReference type="Proteomes" id="UP000011721">
    <property type="component" value="Chromosome"/>
</dbReference>
<dbReference type="GO" id="GO:0016787">
    <property type="term" value="F:hydrolase activity"/>
    <property type="evidence" value="ECO:0007669"/>
    <property type="project" value="UniProtKB-KW"/>
</dbReference>
<comment type="catalytic activity">
    <reaction evidence="1">
        <text>inosine + phosphate = alpha-D-ribose 1-phosphate + hypoxanthine</text>
        <dbReference type="Rhea" id="RHEA:27646"/>
        <dbReference type="ChEBI" id="CHEBI:17368"/>
        <dbReference type="ChEBI" id="CHEBI:17596"/>
        <dbReference type="ChEBI" id="CHEBI:43474"/>
        <dbReference type="ChEBI" id="CHEBI:57720"/>
        <dbReference type="EC" id="2.4.2.1"/>
    </reaction>
    <physiologicalReaction direction="left-to-right" evidence="1">
        <dbReference type="Rhea" id="RHEA:27647"/>
    </physiologicalReaction>
</comment>
<dbReference type="Gene3D" id="3.60.140.10">
    <property type="entry name" value="CNF1/YfiH-like putative cysteine hydrolases"/>
    <property type="match status" value="1"/>
</dbReference>
<evidence type="ECO:0000256" key="2">
    <source>
        <dbReference type="ARBA" id="ARBA00007353"/>
    </source>
</evidence>
<keyword evidence="11" id="KW-1185">Reference proteome</keyword>
<dbReference type="CDD" id="cd16833">
    <property type="entry name" value="YfiH"/>
    <property type="match status" value="1"/>
</dbReference>
<keyword evidence="5" id="KW-0378">Hydrolase</keyword>
<comment type="catalytic activity">
    <reaction evidence="9">
        <text>S-methyl-5'-thioadenosine + phosphate = 5-(methylsulfanyl)-alpha-D-ribose 1-phosphate + adenine</text>
        <dbReference type="Rhea" id="RHEA:11852"/>
        <dbReference type="ChEBI" id="CHEBI:16708"/>
        <dbReference type="ChEBI" id="CHEBI:17509"/>
        <dbReference type="ChEBI" id="CHEBI:43474"/>
        <dbReference type="ChEBI" id="CHEBI:58533"/>
        <dbReference type="EC" id="2.4.2.28"/>
    </reaction>
    <physiologicalReaction direction="left-to-right" evidence="9">
        <dbReference type="Rhea" id="RHEA:11853"/>
    </physiologicalReaction>
</comment>
<evidence type="ECO:0000256" key="3">
    <source>
        <dbReference type="ARBA" id="ARBA00022679"/>
    </source>
</evidence>
<evidence type="ECO:0000256" key="8">
    <source>
        <dbReference type="ARBA" id="ARBA00048968"/>
    </source>
</evidence>
<evidence type="ECO:0000313" key="10">
    <source>
        <dbReference type="EMBL" id="AGF77740.1"/>
    </source>
</evidence>
<comment type="catalytic activity">
    <reaction evidence="7">
        <text>adenosine + H2O + H(+) = inosine + NH4(+)</text>
        <dbReference type="Rhea" id="RHEA:24408"/>
        <dbReference type="ChEBI" id="CHEBI:15377"/>
        <dbReference type="ChEBI" id="CHEBI:15378"/>
        <dbReference type="ChEBI" id="CHEBI:16335"/>
        <dbReference type="ChEBI" id="CHEBI:17596"/>
        <dbReference type="ChEBI" id="CHEBI:28938"/>
        <dbReference type="EC" id="3.5.4.4"/>
    </reaction>
    <physiologicalReaction direction="left-to-right" evidence="7">
        <dbReference type="Rhea" id="RHEA:24409"/>
    </physiologicalReaction>
</comment>
<dbReference type="eggNOG" id="COG1496">
    <property type="taxonomic scope" value="Bacteria"/>
</dbReference>
<dbReference type="InterPro" id="IPR003730">
    <property type="entry name" value="Cu_polyphenol_OxRdtase"/>
</dbReference>
<dbReference type="AlphaFoldDB" id="M1PDB3"/>
<dbReference type="HOGENOM" id="CLU_065784_0_0_7"/>
<dbReference type="InterPro" id="IPR038371">
    <property type="entry name" value="Cu_polyphenol_OxRdtase_sf"/>
</dbReference>
<evidence type="ECO:0000313" key="11">
    <source>
        <dbReference type="Proteomes" id="UP000011721"/>
    </source>
</evidence>
<dbReference type="PATRIC" id="fig|1167006.5.peg.1300"/>
<dbReference type="OrthoDB" id="4279at2"/>
<comment type="similarity">
    <text evidence="2">Belongs to the purine nucleoside phosphorylase YfiH/LACC1 family.</text>
</comment>